<evidence type="ECO:0000313" key="1">
    <source>
        <dbReference type="EMBL" id="KAK1373951.1"/>
    </source>
</evidence>
<reference evidence="1" key="2">
    <citation type="submission" date="2023-05" db="EMBL/GenBank/DDBJ databases">
        <authorList>
            <person name="Schelkunov M.I."/>
        </authorList>
    </citation>
    <scope>NUCLEOTIDE SEQUENCE</scope>
    <source>
        <strain evidence="1">Hsosn_3</strain>
        <tissue evidence="1">Leaf</tissue>
    </source>
</reference>
<organism evidence="1 2">
    <name type="scientific">Heracleum sosnowskyi</name>
    <dbReference type="NCBI Taxonomy" id="360622"/>
    <lineage>
        <taxon>Eukaryota</taxon>
        <taxon>Viridiplantae</taxon>
        <taxon>Streptophyta</taxon>
        <taxon>Embryophyta</taxon>
        <taxon>Tracheophyta</taxon>
        <taxon>Spermatophyta</taxon>
        <taxon>Magnoliopsida</taxon>
        <taxon>eudicotyledons</taxon>
        <taxon>Gunneridae</taxon>
        <taxon>Pentapetalae</taxon>
        <taxon>asterids</taxon>
        <taxon>campanulids</taxon>
        <taxon>Apiales</taxon>
        <taxon>Apiaceae</taxon>
        <taxon>Apioideae</taxon>
        <taxon>apioid superclade</taxon>
        <taxon>Tordylieae</taxon>
        <taxon>Tordyliinae</taxon>
        <taxon>Heracleum</taxon>
    </lineage>
</organism>
<reference evidence="1" key="1">
    <citation type="submission" date="2023-02" db="EMBL/GenBank/DDBJ databases">
        <title>Genome of toxic invasive species Heracleum sosnowskyi carries increased number of genes despite the absence of recent whole-genome duplications.</title>
        <authorList>
            <person name="Schelkunov M."/>
            <person name="Shtratnikova V."/>
            <person name="Makarenko M."/>
            <person name="Klepikova A."/>
            <person name="Omelchenko D."/>
            <person name="Novikova G."/>
            <person name="Obukhova E."/>
            <person name="Bogdanov V."/>
            <person name="Penin A."/>
            <person name="Logacheva M."/>
        </authorList>
    </citation>
    <scope>NUCLEOTIDE SEQUENCE</scope>
    <source>
        <strain evidence="1">Hsosn_3</strain>
        <tissue evidence="1">Leaf</tissue>
    </source>
</reference>
<gene>
    <name evidence="1" type="ORF">POM88_030144</name>
</gene>
<accession>A0AAD8MHU7</accession>
<dbReference type="EMBL" id="JAUIZM010000007">
    <property type="protein sequence ID" value="KAK1373951.1"/>
    <property type="molecule type" value="Genomic_DNA"/>
</dbReference>
<evidence type="ECO:0000313" key="2">
    <source>
        <dbReference type="Proteomes" id="UP001237642"/>
    </source>
</evidence>
<dbReference type="AlphaFoldDB" id="A0AAD8MHU7"/>
<dbReference type="Proteomes" id="UP001237642">
    <property type="component" value="Unassembled WGS sequence"/>
</dbReference>
<sequence length="122" mass="13472">MGAFHLTKVVDEVKLALARGELKCIEATTMLVTEEDIEVHEGPFLVKSSHLYTSFEPCRKSKELGSYANMNLISMSTPYMLHLHPVTIPSSISDTAESKNTKLDNIDIVDGSVDDGIKHILL</sequence>
<keyword evidence="2" id="KW-1185">Reference proteome</keyword>
<protein>
    <submittedName>
        <fullName evidence="1">Uncharacterized protein</fullName>
    </submittedName>
</protein>
<name>A0AAD8MHU7_9APIA</name>
<proteinExistence type="predicted"/>
<comment type="caution">
    <text evidence="1">The sequence shown here is derived from an EMBL/GenBank/DDBJ whole genome shotgun (WGS) entry which is preliminary data.</text>
</comment>